<comment type="similarity">
    <text evidence="1">Belongs to the sigma-70 factor family. ECF subfamily.</text>
</comment>
<accession>A6FYY4</accession>
<evidence type="ECO:0000259" key="8">
    <source>
        <dbReference type="Pfam" id="PF08281"/>
    </source>
</evidence>
<dbReference type="NCBIfam" id="TIGR02937">
    <property type="entry name" value="sigma70-ECF"/>
    <property type="match status" value="1"/>
</dbReference>
<sequence>MGATRRAPRLGEAFEAIYTEHFPFVWRTLLHLGVPRGVAEDAAQEVFIVVHRRLGSWDPEVSLRSWLYGICRRVASGQRRSHHRHRRKLAALPRPEDAPPPDQRVASRRDLARLHRALERLDPDTREAFLMAELEGMSFREISEATGTNPNTIYSRVRKARAAARACLASADEESTT</sequence>
<keyword evidence="3" id="KW-0731">Sigma factor</keyword>
<feature type="domain" description="RNA polymerase sigma-70 region 2" evidence="7">
    <location>
        <begin position="17"/>
        <end position="84"/>
    </location>
</feature>
<dbReference type="eggNOG" id="COG1595">
    <property type="taxonomic scope" value="Bacteria"/>
</dbReference>
<dbReference type="InterPro" id="IPR013324">
    <property type="entry name" value="RNA_pol_sigma_r3/r4-like"/>
</dbReference>
<dbReference type="PANTHER" id="PTHR43133">
    <property type="entry name" value="RNA POLYMERASE ECF-TYPE SIGMA FACTO"/>
    <property type="match status" value="1"/>
</dbReference>
<gene>
    <name evidence="9" type="ORF">PPSIR1_30025</name>
</gene>
<dbReference type="AlphaFoldDB" id="A6FYY4"/>
<dbReference type="GO" id="GO:0006352">
    <property type="term" value="P:DNA-templated transcription initiation"/>
    <property type="evidence" value="ECO:0007669"/>
    <property type="project" value="InterPro"/>
</dbReference>
<evidence type="ECO:0000259" key="7">
    <source>
        <dbReference type="Pfam" id="PF04542"/>
    </source>
</evidence>
<dbReference type="InterPro" id="IPR039425">
    <property type="entry name" value="RNA_pol_sigma-70-like"/>
</dbReference>
<dbReference type="InterPro" id="IPR014284">
    <property type="entry name" value="RNA_pol_sigma-70_dom"/>
</dbReference>
<dbReference type="Pfam" id="PF08281">
    <property type="entry name" value="Sigma70_r4_2"/>
    <property type="match status" value="1"/>
</dbReference>
<feature type="region of interest" description="Disordered" evidence="6">
    <location>
        <begin position="79"/>
        <end position="105"/>
    </location>
</feature>
<dbReference type="STRING" id="391625.PPSIR1_30025"/>
<dbReference type="InterPro" id="IPR007627">
    <property type="entry name" value="RNA_pol_sigma70_r2"/>
</dbReference>
<protein>
    <submittedName>
        <fullName evidence="9">Sigma-24 (FecI-like) protein</fullName>
    </submittedName>
</protein>
<dbReference type="Pfam" id="PF04542">
    <property type="entry name" value="Sigma70_r2"/>
    <property type="match status" value="1"/>
</dbReference>
<evidence type="ECO:0000256" key="5">
    <source>
        <dbReference type="ARBA" id="ARBA00023163"/>
    </source>
</evidence>
<dbReference type="Gene3D" id="1.10.1740.10">
    <property type="match status" value="1"/>
</dbReference>
<dbReference type="GO" id="GO:0016987">
    <property type="term" value="F:sigma factor activity"/>
    <property type="evidence" value="ECO:0007669"/>
    <property type="project" value="UniProtKB-KW"/>
</dbReference>
<comment type="caution">
    <text evidence="9">The sequence shown here is derived from an EMBL/GenBank/DDBJ whole genome shotgun (WGS) entry which is preliminary data.</text>
</comment>
<dbReference type="InterPro" id="IPR036388">
    <property type="entry name" value="WH-like_DNA-bd_sf"/>
</dbReference>
<dbReference type="InterPro" id="IPR013249">
    <property type="entry name" value="RNA_pol_sigma70_r4_t2"/>
</dbReference>
<evidence type="ECO:0000256" key="2">
    <source>
        <dbReference type="ARBA" id="ARBA00023015"/>
    </source>
</evidence>
<keyword evidence="4" id="KW-0238">DNA-binding</keyword>
<proteinExistence type="inferred from homology"/>
<organism evidence="9 10">
    <name type="scientific">Plesiocystis pacifica SIR-1</name>
    <dbReference type="NCBI Taxonomy" id="391625"/>
    <lineage>
        <taxon>Bacteria</taxon>
        <taxon>Pseudomonadati</taxon>
        <taxon>Myxococcota</taxon>
        <taxon>Polyangia</taxon>
        <taxon>Nannocystales</taxon>
        <taxon>Nannocystaceae</taxon>
        <taxon>Plesiocystis</taxon>
    </lineage>
</organism>
<dbReference type="Gene3D" id="1.10.10.10">
    <property type="entry name" value="Winged helix-like DNA-binding domain superfamily/Winged helix DNA-binding domain"/>
    <property type="match status" value="1"/>
</dbReference>
<dbReference type="GO" id="GO:0003677">
    <property type="term" value="F:DNA binding"/>
    <property type="evidence" value="ECO:0007669"/>
    <property type="project" value="UniProtKB-KW"/>
</dbReference>
<evidence type="ECO:0000313" key="10">
    <source>
        <dbReference type="Proteomes" id="UP000005801"/>
    </source>
</evidence>
<evidence type="ECO:0000256" key="3">
    <source>
        <dbReference type="ARBA" id="ARBA00023082"/>
    </source>
</evidence>
<dbReference type="SUPFAM" id="SSF88659">
    <property type="entry name" value="Sigma3 and sigma4 domains of RNA polymerase sigma factors"/>
    <property type="match status" value="1"/>
</dbReference>
<dbReference type="SUPFAM" id="SSF88946">
    <property type="entry name" value="Sigma2 domain of RNA polymerase sigma factors"/>
    <property type="match status" value="1"/>
</dbReference>
<feature type="domain" description="RNA polymerase sigma factor 70 region 4 type 2" evidence="8">
    <location>
        <begin position="112"/>
        <end position="162"/>
    </location>
</feature>
<reference evidence="9 10" key="1">
    <citation type="submission" date="2007-06" db="EMBL/GenBank/DDBJ databases">
        <authorList>
            <person name="Shimkets L."/>
            <person name="Ferriera S."/>
            <person name="Johnson J."/>
            <person name="Kravitz S."/>
            <person name="Beeson K."/>
            <person name="Sutton G."/>
            <person name="Rogers Y.-H."/>
            <person name="Friedman R."/>
            <person name="Frazier M."/>
            <person name="Venter J.C."/>
        </authorList>
    </citation>
    <scope>NUCLEOTIDE SEQUENCE [LARGE SCALE GENOMIC DNA]</scope>
    <source>
        <strain evidence="9 10">SIR-1</strain>
    </source>
</reference>
<evidence type="ECO:0000313" key="9">
    <source>
        <dbReference type="EMBL" id="EDM81139.1"/>
    </source>
</evidence>
<evidence type="ECO:0000256" key="4">
    <source>
        <dbReference type="ARBA" id="ARBA00023125"/>
    </source>
</evidence>
<keyword evidence="5" id="KW-0804">Transcription</keyword>
<dbReference type="EMBL" id="ABCS01000005">
    <property type="protein sequence ID" value="EDM81139.1"/>
    <property type="molecule type" value="Genomic_DNA"/>
</dbReference>
<feature type="compositionally biased region" description="Basic residues" evidence="6">
    <location>
        <begin position="79"/>
        <end position="89"/>
    </location>
</feature>
<keyword evidence="2" id="KW-0805">Transcription regulation</keyword>
<dbReference type="Proteomes" id="UP000005801">
    <property type="component" value="Unassembled WGS sequence"/>
</dbReference>
<dbReference type="InterPro" id="IPR013325">
    <property type="entry name" value="RNA_pol_sigma_r2"/>
</dbReference>
<dbReference type="PANTHER" id="PTHR43133:SF8">
    <property type="entry name" value="RNA POLYMERASE SIGMA FACTOR HI_1459-RELATED"/>
    <property type="match status" value="1"/>
</dbReference>
<name>A6FYY4_9BACT</name>
<keyword evidence="10" id="KW-1185">Reference proteome</keyword>
<evidence type="ECO:0000256" key="1">
    <source>
        <dbReference type="ARBA" id="ARBA00010641"/>
    </source>
</evidence>
<evidence type="ECO:0000256" key="6">
    <source>
        <dbReference type="SAM" id="MobiDB-lite"/>
    </source>
</evidence>